<dbReference type="KEGG" id="jag:GJA_2122"/>
<feature type="transmembrane region" description="Helical" evidence="1">
    <location>
        <begin position="21"/>
        <end position="40"/>
    </location>
</feature>
<accession>W0V661</accession>
<sequence>MKQQWSTLAAKVDALSVRERVMCFGAAAALLIFLLFFMLLDPMLSKQKMLANTIEQQHQAASAIDIEVAEKIAAHASDPSLQDRIKLERLQQETAQMRRALQTTQEGLVAPERIVFLLQHLLKQHKHLRLVSLKTLPSSIMGQGGASLASAPATVPASAPAATPASPASAAAVPLTAPALLHRHGVEVVLQGGYLELVNYMDALEAMPSHVYWGKANLLAGHYPDASLTLTLYTLSLDEKWIAL</sequence>
<organism evidence="2 3">
    <name type="scientific">Janthinobacterium agaricidamnosum NBRC 102515 = DSM 9628</name>
    <dbReference type="NCBI Taxonomy" id="1349767"/>
    <lineage>
        <taxon>Bacteria</taxon>
        <taxon>Pseudomonadati</taxon>
        <taxon>Pseudomonadota</taxon>
        <taxon>Betaproteobacteria</taxon>
        <taxon>Burkholderiales</taxon>
        <taxon>Oxalobacteraceae</taxon>
        <taxon>Janthinobacterium</taxon>
    </lineage>
</organism>
<reference evidence="2 3" key="1">
    <citation type="journal article" date="2015" name="Genome Announc.">
        <title>Genome Sequence of Mushroom Soft-Rot Pathogen Janthinobacterium agaricidamnosum.</title>
        <authorList>
            <person name="Graupner K."/>
            <person name="Lackner G."/>
            <person name="Hertweck C."/>
        </authorList>
    </citation>
    <scope>NUCLEOTIDE SEQUENCE [LARGE SCALE GENOMIC DNA]</scope>
    <source>
        <strain evidence="3">NBRC 102515 / DSM 9628</strain>
    </source>
</reference>
<dbReference type="PATRIC" id="fig|1349767.4.peg.3882"/>
<dbReference type="EMBL" id="HG322949">
    <property type="protein sequence ID" value="CDG82757.1"/>
    <property type="molecule type" value="Genomic_DNA"/>
</dbReference>
<evidence type="ECO:0000256" key="1">
    <source>
        <dbReference type="SAM" id="Phobius"/>
    </source>
</evidence>
<dbReference type="Proteomes" id="UP000027604">
    <property type="component" value="Chromosome I"/>
</dbReference>
<gene>
    <name evidence="2" type="ORF">GJA_2122</name>
</gene>
<dbReference type="HOGENOM" id="CLU_102941_0_0_4"/>
<proteinExistence type="predicted"/>
<evidence type="ECO:0000313" key="3">
    <source>
        <dbReference type="Proteomes" id="UP000027604"/>
    </source>
</evidence>
<dbReference type="OrthoDB" id="9151209at2"/>
<dbReference type="STRING" id="1349767.GJA_2122"/>
<name>W0V661_9BURK</name>
<keyword evidence="1" id="KW-0472">Membrane</keyword>
<dbReference type="AlphaFoldDB" id="W0V661"/>
<protein>
    <recommendedName>
        <fullName evidence="4">MSHA biogenesis protein MshJ</fullName>
    </recommendedName>
</protein>
<dbReference type="eggNOG" id="COG3167">
    <property type="taxonomic scope" value="Bacteria"/>
</dbReference>
<dbReference type="RefSeq" id="WP_038491592.1">
    <property type="nucleotide sequence ID" value="NZ_BCTH01000028.1"/>
</dbReference>
<keyword evidence="1" id="KW-1133">Transmembrane helix</keyword>
<evidence type="ECO:0000313" key="2">
    <source>
        <dbReference type="EMBL" id="CDG82757.1"/>
    </source>
</evidence>
<keyword evidence="3" id="KW-1185">Reference proteome</keyword>
<keyword evidence="1" id="KW-0812">Transmembrane</keyword>
<evidence type="ECO:0008006" key="4">
    <source>
        <dbReference type="Google" id="ProtNLM"/>
    </source>
</evidence>